<dbReference type="AlphaFoldDB" id="A0A2P2P2K8"/>
<accession>A0A2P2P2K8</accession>
<dbReference type="EMBL" id="GGEC01068552">
    <property type="protein sequence ID" value="MBX49036.1"/>
    <property type="molecule type" value="Transcribed_RNA"/>
</dbReference>
<proteinExistence type="predicted"/>
<reference evidence="1" key="1">
    <citation type="submission" date="2018-02" db="EMBL/GenBank/DDBJ databases">
        <title>Rhizophora mucronata_Transcriptome.</title>
        <authorList>
            <person name="Meera S.P."/>
            <person name="Sreeshan A."/>
            <person name="Augustine A."/>
        </authorList>
    </citation>
    <scope>NUCLEOTIDE SEQUENCE</scope>
    <source>
        <tissue evidence="1">Leaf</tissue>
    </source>
</reference>
<name>A0A2P2P2K8_RHIMU</name>
<sequence>MEGFDVSLSWESWDFNLRAKQIGVRSIMSSHSEYDHGLFLRARFKIWLLSI</sequence>
<evidence type="ECO:0000313" key="1">
    <source>
        <dbReference type="EMBL" id="MBX49036.1"/>
    </source>
</evidence>
<organism evidence="1">
    <name type="scientific">Rhizophora mucronata</name>
    <name type="common">Asiatic mangrove</name>
    <dbReference type="NCBI Taxonomy" id="61149"/>
    <lineage>
        <taxon>Eukaryota</taxon>
        <taxon>Viridiplantae</taxon>
        <taxon>Streptophyta</taxon>
        <taxon>Embryophyta</taxon>
        <taxon>Tracheophyta</taxon>
        <taxon>Spermatophyta</taxon>
        <taxon>Magnoliopsida</taxon>
        <taxon>eudicotyledons</taxon>
        <taxon>Gunneridae</taxon>
        <taxon>Pentapetalae</taxon>
        <taxon>rosids</taxon>
        <taxon>fabids</taxon>
        <taxon>Malpighiales</taxon>
        <taxon>Rhizophoraceae</taxon>
        <taxon>Rhizophora</taxon>
    </lineage>
</organism>
<protein>
    <submittedName>
        <fullName evidence="1">Uncharacterized protein</fullName>
    </submittedName>
</protein>